<dbReference type="GO" id="GO:0003677">
    <property type="term" value="F:DNA binding"/>
    <property type="evidence" value="ECO:0007669"/>
    <property type="project" value="InterPro"/>
</dbReference>
<reference evidence="1" key="1">
    <citation type="submission" date="2020-03" db="EMBL/GenBank/DDBJ databases">
        <title>The deep terrestrial virosphere.</title>
        <authorList>
            <person name="Holmfeldt K."/>
            <person name="Nilsson E."/>
            <person name="Simone D."/>
            <person name="Lopez-Fernandez M."/>
            <person name="Wu X."/>
            <person name="de Brujin I."/>
            <person name="Lundin D."/>
            <person name="Andersson A."/>
            <person name="Bertilsson S."/>
            <person name="Dopson M."/>
        </authorList>
    </citation>
    <scope>NUCLEOTIDE SEQUENCE</scope>
    <source>
        <strain evidence="1">MM171A00331</strain>
        <strain evidence="2">MM171B00210</strain>
    </source>
</reference>
<dbReference type="EMBL" id="MT143697">
    <property type="protein sequence ID" value="QJB00606.1"/>
    <property type="molecule type" value="Genomic_DNA"/>
</dbReference>
<dbReference type="GO" id="GO:0009307">
    <property type="term" value="P:DNA restriction-modification system"/>
    <property type="evidence" value="ECO:0007669"/>
    <property type="project" value="InterPro"/>
</dbReference>
<sequence length="167" mass="19655">MSVQQGWQTPQLLNRMILRFMGFEFFSLDPCTTESNPVGARKFYTRKENGLHQSWKTEIGLQLVHFNPPYGQHEAYKWVRKAFEESRDPDVVVVGILPVRAPPWFMEYVLPYIKICTVFDELPRWRELERGDVGLFYWPGRVSFIDPETGGPTKNWAPFDTVIVVWR</sequence>
<dbReference type="GO" id="GO:0009007">
    <property type="term" value="F:site-specific DNA-methyltransferase (adenine-specific) activity"/>
    <property type="evidence" value="ECO:0007669"/>
    <property type="project" value="InterPro"/>
</dbReference>
<accession>A0A6M3M5S7</accession>
<evidence type="ECO:0000313" key="2">
    <source>
        <dbReference type="EMBL" id="QJB04730.1"/>
    </source>
</evidence>
<dbReference type="EMBL" id="MT143889">
    <property type="protein sequence ID" value="QJB04730.1"/>
    <property type="molecule type" value="Genomic_DNA"/>
</dbReference>
<protein>
    <submittedName>
        <fullName evidence="1">Putative methyltransferase</fullName>
    </submittedName>
</protein>
<organism evidence="1">
    <name type="scientific">viral metagenome</name>
    <dbReference type="NCBI Taxonomy" id="1070528"/>
    <lineage>
        <taxon>unclassified sequences</taxon>
        <taxon>metagenomes</taxon>
        <taxon>organismal metagenomes</taxon>
    </lineage>
</organism>
<evidence type="ECO:0000313" key="1">
    <source>
        <dbReference type="EMBL" id="QJB00606.1"/>
    </source>
</evidence>
<proteinExistence type="predicted"/>
<keyword evidence="1" id="KW-0808">Transferase</keyword>
<dbReference type="AlphaFoldDB" id="A0A6M3M5S7"/>
<dbReference type="Pfam" id="PF05869">
    <property type="entry name" value="Dam"/>
    <property type="match status" value="1"/>
</dbReference>
<keyword evidence="1" id="KW-0489">Methyltransferase</keyword>
<dbReference type="GO" id="GO:0032259">
    <property type="term" value="P:methylation"/>
    <property type="evidence" value="ECO:0007669"/>
    <property type="project" value="UniProtKB-KW"/>
</dbReference>
<name>A0A6M3M5S7_9ZZZZ</name>
<dbReference type="InterPro" id="IPR008593">
    <property type="entry name" value="Dam_MeTrfase"/>
</dbReference>
<gene>
    <name evidence="1" type="ORF">MM171A00331_0023</name>
    <name evidence="2" type="ORF">MM171B00210_0041</name>
</gene>